<gene>
    <name evidence="2" type="ORF">Sya03_07370</name>
</gene>
<evidence type="ECO:0000256" key="1">
    <source>
        <dbReference type="SAM" id="MobiDB-lite"/>
    </source>
</evidence>
<name>A0A8J3Y4H1_9ACTN</name>
<sequence length="56" mass="6007">MTEPLQNDPDRAEGTTVPDAQGEFVAEQPGGAFDPRSYRREGEDSQADGDQADQPG</sequence>
<feature type="compositionally biased region" description="Acidic residues" evidence="1">
    <location>
        <begin position="44"/>
        <end position="56"/>
    </location>
</feature>
<evidence type="ECO:0000313" key="2">
    <source>
        <dbReference type="EMBL" id="GIJ01385.1"/>
    </source>
</evidence>
<protein>
    <submittedName>
        <fullName evidence="2">Uncharacterized protein</fullName>
    </submittedName>
</protein>
<dbReference type="AlphaFoldDB" id="A0A8J3Y4H1"/>
<accession>A0A8J3Y4H1</accession>
<dbReference type="Proteomes" id="UP000652013">
    <property type="component" value="Unassembled WGS sequence"/>
</dbReference>
<feature type="region of interest" description="Disordered" evidence="1">
    <location>
        <begin position="1"/>
        <end position="56"/>
    </location>
</feature>
<dbReference type="EMBL" id="BOOY01000004">
    <property type="protein sequence ID" value="GIJ01385.1"/>
    <property type="molecule type" value="Genomic_DNA"/>
</dbReference>
<reference evidence="2" key="1">
    <citation type="submission" date="2021-01" db="EMBL/GenBank/DDBJ databases">
        <title>Whole genome shotgun sequence of Spirilliplanes yamanashiensis NBRC 15828.</title>
        <authorList>
            <person name="Komaki H."/>
            <person name="Tamura T."/>
        </authorList>
    </citation>
    <scope>NUCLEOTIDE SEQUENCE</scope>
    <source>
        <strain evidence="2">NBRC 15828</strain>
    </source>
</reference>
<dbReference type="RefSeq" id="WP_203936717.1">
    <property type="nucleotide sequence ID" value="NZ_BAAAGJ010000005.1"/>
</dbReference>
<proteinExistence type="predicted"/>
<organism evidence="2 3">
    <name type="scientific">Spirilliplanes yamanashiensis</name>
    <dbReference type="NCBI Taxonomy" id="42233"/>
    <lineage>
        <taxon>Bacteria</taxon>
        <taxon>Bacillati</taxon>
        <taxon>Actinomycetota</taxon>
        <taxon>Actinomycetes</taxon>
        <taxon>Micromonosporales</taxon>
        <taxon>Micromonosporaceae</taxon>
        <taxon>Spirilliplanes</taxon>
    </lineage>
</organism>
<evidence type="ECO:0000313" key="3">
    <source>
        <dbReference type="Proteomes" id="UP000652013"/>
    </source>
</evidence>
<keyword evidence="3" id="KW-1185">Reference proteome</keyword>
<comment type="caution">
    <text evidence="2">The sequence shown here is derived from an EMBL/GenBank/DDBJ whole genome shotgun (WGS) entry which is preliminary data.</text>
</comment>